<proteinExistence type="predicted"/>
<reference evidence="2 3" key="1">
    <citation type="submission" date="2018-11" db="EMBL/GenBank/DDBJ databases">
        <title>Draft genome sequence of Ferruginibacter sp. BO-59.</title>
        <authorList>
            <person name="Im W.T."/>
        </authorList>
    </citation>
    <scope>NUCLEOTIDE SEQUENCE [LARGE SCALE GENOMIC DNA]</scope>
    <source>
        <strain evidence="2 3">BO-59</strain>
    </source>
</reference>
<dbReference type="GO" id="GO:0016757">
    <property type="term" value="F:glycosyltransferase activity"/>
    <property type="evidence" value="ECO:0007669"/>
    <property type="project" value="InterPro"/>
</dbReference>
<keyword evidence="2" id="KW-0808">Transferase</keyword>
<dbReference type="PANTHER" id="PTHR12526:SF630">
    <property type="entry name" value="GLYCOSYLTRANSFERASE"/>
    <property type="match status" value="1"/>
</dbReference>
<organism evidence="2 3">
    <name type="scientific">Hanamia caeni</name>
    <dbReference type="NCBI Taxonomy" id="2294116"/>
    <lineage>
        <taxon>Bacteria</taxon>
        <taxon>Pseudomonadati</taxon>
        <taxon>Bacteroidota</taxon>
        <taxon>Chitinophagia</taxon>
        <taxon>Chitinophagales</taxon>
        <taxon>Chitinophagaceae</taxon>
        <taxon>Hanamia</taxon>
    </lineage>
</organism>
<evidence type="ECO:0000313" key="3">
    <source>
        <dbReference type="Proteomes" id="UP000267223"/>
    </source>
</evidence>
<dbReference type="RefSeq" id="WP_123120324.1">
    <property type="nucleotide sequence ID" value="NZ_RJJR01000005.1"/>
</dbReference>
<dbReference type="OrthoDB" id="7560678at2"/>
<comment type="caution">
    <text evidence="2">The sequence shown here is derived from an EMBL/GenBank/DDBJ whole genome shotgun (WGS) entry which is preliminary data.</text>
</comment>
<sequence>MKILFFIDNLRAGGKERRCVELMKALQYSPDISFEIVVMDESIHYTQVFSLNKKIHYIIRKTKKDLSVFRKFYNICKEYKPDIVHCWNDMTAVIAVPTCKLLKIKLVNGMVIDTPIRQNIINKSWLRAKLTFGFSNKIIGNSKAGLAAYGAPAKKSQCVYNGMDFNRFKNLKDLAVVRKEVFGDDFSKYFVCGMVAAFEPRKDYETFIKSAVCLIESNESIRFILVGDGADFHRIKESVPTRFSNKIIFLGQRNDVESIVNLFDIGVLLTNSKVHGEGISNSIIEYMALAKPVIATRGGGTNEVVIDNQNGFLIDNYDSGQLVHYIEKLIADKDLRKELGSNAYEMAHSVFNVKLMTENYIKIYQQVLQENKN</sequence>
<dbReference type="EMBL" id="RJJR01000005">
    <property type="protein sequence ID" value="RNI37482.1"/>
    <property type="molecule type" value="Genomic_DNA"/>
</dbReference>
<dbReference type="PANTHER" id="PTHR12526">
    <property type="entry name" value="GLYCOSYLTRANSFERASE"/>
    <property type="match status" value="1"/>
</dbReference>
<dbReference type="InterPro" id="IPR001296">
    <property type="entry name" value="Glyco_trans_1"/>
</dbReference>
<feature type="domain" description="Glycosyl transferase family 1" evidence="1">
    <location>
        <begin position="188"/>
        <end position="345"/>
    </location>
</feature>
<dbReference type="CDD" id="cd03801">
    <property type="entry name" value="GT4_PimA-like"/>
    <property type="match status" value="1"/>
</dbReference>
<dbReference type="Pfam" id="PF00534">
    <property type="entry name" value="Glycos_transf_1"/>
    <property type="match status" value="1"/>
</dbReference>
<gene>
    <name evidence="2" type="ORF">EFY79_08800</name>
</gene>
<name>A0A3M9NI63_9BACT</name>
<protein>
    <submittedName>
        <fullName evidence="2">Glycosyltransferase</fullName>
    </submittedName>
</protein>
<dbReference type="Proteomes" id="UP000267223">
    <property type="component" value="Unassembled WGS sequence"/>
</dbReference>
<dbReference type="Gene3D" id="3.40.50.2000">
    <property type="entry name" value="Glycogen Phosphorylase B"/>
    <property type="match status" value="2"/>
</dbReference>
<dbReference type="AlphaFoldDB" id="A0A3M9NI63"/>
<evidence type="ECO:0000313" key="2">
    <source>
        <dbReference type="EMBL" id="RNI37482.1"/>
    </source>
</evidence>
<dbReference type="SUPFAM" id="SSF53756">
    <property type="entry name" value="UDP-Glycosyltransferase/glycogen phosphorylase"/>
    <property type="match status" value="1"/>
</dbReference>
<keyword evidence="3" id="KW-1185">Reference proteome</keyword>
<evidence type="ECO:0000259" key="1">
    <source>
        <dbReference type="Pfam" id="PF00534"/>
    </source>
</evidence>
<accession>A0A3M9NI63</accession>